<dbReference type="InterPro" id="IPR006569">
    <property type="entry name" value="CID_dom"/>
</dbReference>
<sequence length="451" mass="49837">MAYSDEQVLSKLSALNETQEGIVTAAQWIMFHRRSAKRTGELWLQRLKESTPHKKLNLIYLANGENIYKYLYFIPGFFFDSDYILEVVQQSKARRKVDFLVAFSPIIAEACEVAYKQAPPDIQNKIRRVIQVWRERSIFEVEVQNGIEKRLDDVDKGKSGTNSGTGTRKLGGGLFGGSLGGSSLGGGGGSNTPLEFTPIINSHKGLQTKLSSSTIAVGTANTEYQRQFDTDTLPVAPVYAARLSSLLKTLDNAHIAVKGAIEARETHIRNLEKLLLQSKVALDTDKKTFHDITDKRQKAEATKQDVEMMILRDMEESKNGSGDGMDIHHGSHNSASPDDLKSPEIEALTPPHQVIFEPPPPPSASEQHHQHSTAPAPPPQPHAFSQGASELLASLSAPLNGGGLKRDKREDVNMYEGLDDDVADMFRNDAQATSQQTNKRIKIVDDDEYHP</sequence>
<keyword evidence="4" id="KW-1185">Reference proteome</keyword>
<protein>
    <recommendedName>
        <fullName evidence="2">CID domain-containing protein</fullName>
    </recommendedName>
</protein>
<comment type="caution">
    <text evidence="3">The sequence shown here is derived from an EMBL/GenBank/DDBJ whole genome shotgun (WGS) entry which is preliminary data.</text>
</comment>
<dbReference type="Proteomes" id="UP001447188">
    <property type="component" value="Unassembled WGS sequence"/>
</dbReference>
<dbReference type="EMBL" id="JBBBZM010000162">
    <property type="protein sequence ID" value="KAL0632581.1"/>
    <property type="molecule type" value="Genomic_DNA"/>
</dbReference>
<dbReference type="Gene3D" id="1.25.40.90">
    <property type="match status" value="1"/>
</dbReference>
<evidence type="ECO:0000313" key="4">
    <source>
        <dbReference type="Proteomes" id="UP001447188"/>
    </source>
</evidence>
<evidence type="ECO:0000259" key="2">
    <source>
        <dbReference type="PROSITE" id="PS51391"/>
    </source>
</evidence>
<dbReference type="InterPro" id="IPR047883">
    <property type="entry name" value="Rtt103-like_CID"/>
</dbReference>
<accession>A0ABR3G9T9</accession>
<feature type="domain" description="CID" evidence="2">
    <location>
        <begin position="1"/>
        <end position="155"/>
    </location>
</feature>
<dbReference type="PROSITE" id="PS51391">
    <property type="entry name" value="CID"/>
    <property type="match status" value="1"/>
</dbReference>
<dbReference type="SUPFAM" id="SSF48464">
    <property type="entry name" value="ENTH/VHS domain"/>
    <property type="match status" value="1"/>
</dbReference>
<feature type="region of interest" description="Disordered" evidence="1">
    <location>
        <begin position="154"/>
        <end position="174"/>
    </location>
</feature>
<reference evidence="3 4" key="1">
    <citation type="submission" date="2024-02" db="EMBL/GenBank/DDBJ databases">
        <title>Discinaceae phylogenomics.</title>
        <authorList>
            <person name="Dirks A.C."/>
            <person name="James T.Y."/>
        </authorList>
    </citation>
    <scope>NUCLEOTIDE SEQUENCE [LARGE SCALE GENOMIC DNA]</scope>
    <source>
        <strain evidence="3 4">ACD0624</strain>
    </source>
</reference>
<evidence type="ECO:0000313" key="3">
    <source>
        <dbReference type="EMBL" id="KAL0632581.1"/>
    </source>
</evidence>
<dbReference type="PANTHER" id="PTHR12460:SF0">
    <property type="entry name" value="CID DOMAIN-CONTAINING PROTEIN-RELATED"/>
    <property type="match status" value="1"/>
</dbReference>
<dbReference type="Pfam" id="PF04818">
    <property type="entry name" value="CID"/>
    <property type="match status" value="2"/>
</dbReference>
<name>A0ABR3G9T9_9PEZI</name>
<dbReference type="CDD" id="cd17003">
    <property type="entry name" value="CID_Rtt103"/>
    <property type="match status" value="1"/>
</dbReference>
<feature type="region of interest" description="Disordered" evidence="1">
    <location>
        <begin position="316"/>
        <end position="385"/>
    </location>
</feature>
<organism evidence="3 4">
    <name type="scientific">Discina gigas</name>
    <dbReference type="NCBI Taxonomy" id="1032678"/>
    <lineage>
        <taxon>Eukaryota</taxon>
        <taxon>Fungi</taxon>
        <taxon>Dikarya</taxon>
        <taxon>Ascomycota</taxon>
        <taxon>Pezizomycotina</taxon>
        <taxon>Pezizomycetes</taxon>
        <taxon>Pezizales</taxon>
        <taxon>Discinaceae</taxon>
        <taxon>Discina</taxon>
    </lineage>
</organism>
<feature type="region of interest" description="Disordered" evidence="1">
    <location>
        <begin position="426"/>
        <end position="451"/>
    </location>
</feature>
<dbReference type="InterPro" id="IPR008942">
    <property type="entry name" value="ENTH_VHS"/>
</dbReference>
<dbReference type="PANTHER" id="PTHR12460">
    <property type="entry name" value="CYCLIN-DEPENDENT KINASE INHIBITOR-RELATED PROTEIN"/>
    <property type="match status" value="1"/>
</dbReference>
<dbReference type="SMART" id="SM00582">
    <property type="entry name" value="RPR"/>
    <property type="match status" value="1"/>
</dbReference>
<feature type="region of interest" description="Disordered" evidence="1">
    <location>
        <begin position="393"/>
        <end position="412"/>
    </location>
</feature>
<proteinExistence type="predicted"/>
<evidence type="ECO:0000256" key="1">
    <source>
        <dbReference type="SAM" id="MobiDB-lite"/>
    </source>
</evidence>
<gene>
    <name evidence="3" type="ORF">Q9L58_008558</name>
</gene>